<accession>A0ABU8IW18</accession>
<organism evidence="3 4">
    <name type="scientific">Paraburkholderia bengalensis</name>
    <dbReference type="NCBI Taxonomy" id="2747562"/>
    <lineage>
        <taxon>Bacteria</taxon>
        <taxon>Pseudomonadati</taxon>
        <taxon>Pseudomonadota</taxon>
        <taxon>Betaproteobacteria</taxon>
        <taxon>Burkholderiales</taxon>
        <taxon>Burkholderiaceae</taxon>
        <taxon>Paraburkholderia</taxon>
    </lineage>
</organism>
<evidence type="ECO:0000313" key="3">
    <source>
        <dbReference type="EMBL" id="MEI5999844.1"/>
    </source>
</evidence>
<evidence type="ECO:0000256" key="1">
    <source>
        <dbReference type="SAM" id="MobiDB-lite"/>
    </source>
</evidence>
<dbReference type="RefSeq" id="WP_054923718.1">
    <property type="nucleotide sequence ID" value="NZ_JACFYJ010000040.1"/>
</dbReference>
<protein>
    <submittedName>
        <fullName evidence="3">DUF4148 domain-containing protein</fullName>
    </submittedName>
</protein>
<sequence>MPITRKLIVLFASAALGVGAIAPAFAQTDTGATGAAASAAKPTKEQRKQARKEARAKKNAELKKLEDAGYKPTANDPNYPQDIQNAEKKAGIGQGASQ</sequence>
<feature type="compositionally biased region" description="Low complexity" evidence="1">
    <location>
        <begin position="31"/>
        <end position="40"/>
    </location>
</feature>
<feature type="signal peptide" evidence="2">
    <location>
        <begin position="1"/>
        <end position="26"/>
    </location>
</feature>
<feature type="region of interest" description="Disordered" evidence="1">
    <location>
        <begin position="31"/>
        <end position="98"/>
    </location>
</feature>
<keyword evidence="2" id="KW-0732">Signal</keyword>
<proteinExistence type="predicted"/>
<feature type="compositionally biased region" description="Basic and acidic residues" evidence="1">
    <location>
        <begin position="42"/>
        <end position="69"/>
    </location>
</feature>
<evidence type="ECO:0000313" key="4">
    <source>
        <dbReference type="Proteomes" id="UP001386437"/>
    </source>
</evidence>
<dbReference type="Proteomes" id="UP001386437">
    <property type="component" value="Unassembled WGS sequence"/>
</dbReference>
<evidence type="ECO:0000256" key="2">
    <source>
        <dbReference type="SAM" id="SignalP"/>
    </source>
</evidence>
<feature type="chain" id="PRO_5046394942" evidence="2">
    <location>
        <begin position="27"/>
        <end position="98"/>
    </location>
</feature>
<name>A0ABU8IW18_9BURK</name>
<gene>
    <name evidence="3" type="ORF">H3V53_22335</name>
</gene>
<feature type="compositionally biased region" description="Polar residues" evidence="1">
    <location>
        <begin position="75"/>
        <end position="84"/>
    </location>
</feature>
<comment type="caution">
    <text evidence="3">The sequence shown here is derived from an EMBL/GenBank/DDBJ whole genome shotgun (WGS) entry which is preliminary data.</text>
</comment>
<keyword evidence="4" id="KW-1185">Reference proteome</keyword>
<dbReference type="EMBL" id="JACFYJ010000040">
    <property type="protein sequence ID" value="MEI5999844.1"/>
    <property type="molecule type" value="Genomic_DNA"/>
</dbReference>
<reference evidence="3 4" key="1">
    <citation type="journal article" date="2022" name="Arch. Microbiol.">
        <title>Paraburkholderia bengalensis sp. nov. isolated from roots of Oryza sativa, IR64.</title>
        <authorList>
            <person name="Nag P."/>
            <person name="Mondal N."/>
            <person name="Sarkar J."/>
            <person name="Das S."/>
        </authorList>
    </citation>
    <scope>NUCLEOTIDE SEQUENCE [LARGE SCALE GENOMIC DNA]</scope>
    <source>
        <strain evidence="3 4">IR64_4_BI</strain>
    </source>
</reference>